<feature type="domain" description="PAS" evidence="2">
    <location>
        <begin position="171"/>
        <end position="217"/>
    </location>
</feature>
<dbReference type="InterPro" id="IPR037522">
    <property type="entry name" value="HD_GYP_dom"/>
</dbReference>
<accession>A0AAN2BZJ9</accession>
<dbReference type="InterPro" id="IPR013767">
    <property type="entry name" value="PAS_fold"/>
</dbReference>
<dbReference type="Pfam" id="PF08448">
    <property type="entry name" value="PAS_4"/>
    <property type="match status" value="2"/>
</dbReference>
<dbReference type="PROSITE" id="PS50112">
    <property type="entry name" value="PAS"/>
    <property type="match status" value="4"/>
</dbReference>
<feature type="domain" description="PAC" evidence="3">
    <location>
        <begin position="742"/>
        <end position="792"/>
    </location>
</feature>
<dbReference type="SUPFAM" id="SSF55785">
    <property type="entry name" value="PYP-like sensor domain (PAS domain)"/>
    <property type="match status" value="6"/>
</dbReference>
<dbReference type="Pfam" id="PF13185">
    <property type="entry name" value="GAF_2"/>
    <property type="match status" value="1"/>
</dbReference>
<dbReference type="CDD" id="cd00130">
    <property type="entry name" value="PAS"/>
    <property type="match status" value="6"/>
</dbReference>
<feature type="domain" description="PAS" evidence="2">
    <location>
        <begin position="668"/>
        <end position="739"/>
    </location>
</feature>
<dbReference type="AlphaFoldDB" id="A0AAN2BZJ9"/>
<dbReference type="InterPro" id="IPR000014">
    <property type="entry name" value="PAS"/>
</dbReference>
<dbReference type="NCBIfam" id="TIGR00277">
    <property type="entry name" value="HDIG"/>
    <property type="match status" value="1"/>
</dbReference>
<name>A0AAN2BZJ9_9PROT</name>
<feature type="domain" description="PAC" evidence="3">
    <location>
        <begin position="496"/>
        <end position="548"/>
    </location>
</feature>
<evidence type="ECO:0000313" key="6">
    <source>
        <dbReference type="Proteomes" id="UP001320326"/>
    </source>
</evidence>
<dbReference type="Pfam" id="PF00989">
    <property type="entry name" value="PAS"/>
    <property type="match status" value="1"/>
</dbReference>
<feature type="domain" description="HD-GYP" evidence="4">
    <location>
        <begin position="972"/>
        <end position="1164"/>
    </location>
</feature>
<dbReference type="Pfam" id="PF13426">
    <property type="entry name" value="PAS_9"/>
    <property type="match status" value="1"/>
</dbReference>
<dbReference type="RefSeq" id="WP_237246435.1">
    <property type="nucleotide sequence ID" value="NZ_AP023423.1"/>
</dbReference>
<dbReference type="NCBIfam" id="TIGR00229">
    <property type="entry name" value="sensory_box"/>
    <property type="match status" value="5"/>
</dbReference>
<dbReference type="SUPFAM" id="SSF55781">
    <property type="entry name" value="GAF domain-like"/>
    <property type="match status" value="1"/>
</dbReference>
<feature type="domain" description="PAS" evidence="2">
    <location>
        <begin position="296"/>
        <end position="342"/>
    </location>
</feature>
<keyword evidence="6" id="KW-1185">Reference proteome</keyword>
<evidence type="ECO:0000256" key="1">
    <source>
        <dbReference type="SAM" id="Coils"/>
    </source>
</evidence>
<dbReference type="PROSITE" id="PS50113">
    <property type="entry name" value="PAC"/>
    <property type="match status" value="3"/>
</dbReference>
<dbReference type="Proteomes" id="UP001320326">
    <property type="component" value="Chromosome"/>
</dbReference>
<evidence type="ECO:0000313" key="5">
    <source>
        <dbReference type="EMBL" id="BCK87877.1"/>
    </source>
</evidence>
<dbReference type="PROSITE" id="PS51832">
    <property type="entry name" value="HD_GYP"/>
    <property type="match status" value="1"/>
</dbReference>
<keyword evidence="1" id="KW-0175">Coiled coil</keyword>
<dbReference type="SMART" id="SM00065">
    <property type="entry name" value="GAF"/>
    <property type="match status" value="1"/>
</dbReference>
<dbReference type="Gene3D" id="1.10.3210.10">
    <property type="entry name" value="Hypothetical protein af1432"/>
    <property type="match status" value="1"/>
</dbReference>
<dbReference type="InterPro" id="IPR013656">
    <property type="entry name" value="PAS_4"/>
</dbReference>
<dbReference type="SUPFAM" id="SSF109604">
    <property type="entry name" value="HD-domain/PDEase-like"/>
    <property type="match status" value="1"/>
</dbReference>
<dbReference type="InterPro" id="IPR035965">
    <property type="entry name" value="PAS-like_dom_sf"/>
</dbReference>
<dbReference type="Gene3D" id="3.30.450.20">
    <property type="entry name" value="PAS domain"/>
    <property type="match status" value="6"/>
</dbReference>
<protein>
    <recommendedName>
        <fullName evidence="7">PAS domain S-box protein</fullName>
    </recommendedName>
</protein>
<dbReference type="KEGG" id="seme:MIZ01_1674"/>
<dbReference type="InterPro" id="IPR003607">
    <property type="entry name" value="HD/PDEase_dom"/>
</dbReference>
<dbReference type="PANTHER" id="PTHR43155:SF2">
    <property type="entry name" value="CYCLIC DI-GMP PHOSPHODIESTERASE PA4108"/>
    <property type="match status" value="1"/>
</dbReference>
<feature type="coiled-coil region" evidence="1">
    <location>
        <begin position="5"/>
        <end position="57"/>
    </location>
</feature>
<dbReference type="GO" id="GO:0008081">
    <property type="term" value="F:phosphoric diester hydrolase activity"/>
    <property type="evidence" value="ECO:0007669"/>
    <property type="project" value="UniProtKB-ARBA"/>
</dbReference>
<feature type="domain" description="PAC" evidence="3">
    <location>
        <begin position="618"/>
        <end position="667"/>
    </location>
</feature>
<dbReference type="InterPro" id="IPR001610">
    <property type="entry name" value="PAC"/>
</dbReference>
<feature type="domain" description="PAS" evidence="2">
    <location>
        <begin position="50"/>
        <end position="101"/>
    </location>
</feature>
<dbReference type="Pfam" id="PF13188">
    <property type="entry name" value="PAS_8"/>
    <property type="match status" value="2"/>
</dbReference>
<reference evidence="5 6" key="1">
    <citation type="journal article" date="2022" name="Int. J. Syst. Evol. Microbiol.">
        <title>&lt;i&gt;Sideroxyarcus emersonii&lt;/i&gt; gen. nov. sp. nov., a neutrophilic, microaerobic iron- and thiosulfate-oxidizing bacterium isolated from iron-rich wetland sediment.</title>
        <authorList>
            <person name="Kato S."/>
            <person name="Itoh T."/>
            <person name="Iino T."/>
            <person name="Ohkuma M."/>
        </authorList>
    </citation>
    <scope>NUCLEOTIDE SEQUENCE [LARGE SCALE GENOMIC DNA]</scope>
    <source>
        <strain evidence="5 6">MIZ01</strain>
    </source>
</reference>
<dbReference type="SMART" id="SM00091">
    <property type="entry name" value="PAS"/>
    <property type="match status" value="6"/>
</dbReference>
<dbReference type="CDD" id="cd00077">
    <property type="entry name" value="HDc"/>
    <property type="match status" value="1"/>
</dbReference>
<dbReference type="InterPro" id="IPR006675">
    <property type="entry name" value="HDIG_dom"/>
</dbReference>
<dbReference type="InterPro" id="IPR000700">
    <property type="entry name" value="PAS-assoc_C"/>
</dbReference>
<dbReference type="SMART" id="SM00086">
    <property type="entry name" value="PAC"/>
    <property type="match status" value="5"/>
</dbReference>
<dbReference type="InterPro" id="IPR003018">
    <property type="entry name" value="GAF"/>
</dbReference>
<dbReference type="InterPro" id="IPR029016">
    <property type="entry name" value="GAF-like_dom_sf"/>
</dbReference>
<evidence type="ECO:0008006" key="7">
    <source>
        <dbReference type="Google" id="ProtNLM"/>
    </source>
</evidence>
<organism evidence="5 6">
    <name type="scientific">Sideroxyarcus emersonii</name>
    <dbReference type="NCBI Taxonomy" id="2764705"/>
    <lineage>
        <taxon>Bacteria</taxon>
        <taxon>Pseudomonadati</taxon>
        <taxon>Pseudomonadota</taxon>
        <taxon>Betaproteobacteria</taxon>
        <taxon>Nitrosomonadales</taxon>
        <taxon>Gallionellaceae</taxon>
        <taxon>Sideroxyarcus</taxon>
    </lineage>
</organism>
<dbReference type="PANTHER" id="PTHR43155">
    <property type="entry name" value="CYCLIC DI-GMP PHOSPHODIESTERASE PA4108-RELATED"/>
    <property type="match status" value="1"/>
</dbReference>
<gene>
    <name evidence="5" type="ORF">MIZ01_1674</name>
</gene>
<evidence type="ECO:0000259" key="2">
    <source>
        <dbReference type="PROSITE" id="PS50112"/>
    </source>
</evidence>
<sequence length="1164" mass="131926">MGNALKKLQDELEAAQRSLAEAETRYVHQEAEHQAALKEAENVRKQIEQAHQEWISALDVVEDPIFVHDKDFHILRCNQAYQRCAGIPFKQIIGQPYYEVFPQTHAPLPNCLRALEKETASEVEEEVLIGDITYRSRAHSIIDGLGNYLYSVHTLENINERQRAHRELQESEIRYRRLFEAAKDGILILDAESGKIMDANPFILDLLSYSLSECAGKMLWEIGLFKDIETSKTAFRELQAKKYIRYEDLPLKTKNGQQIDVEFVSNFYEVGERKVIQCNIRDITERMRVKKLLQESEQQYRRLFEAAKDGILILDAESGKIMDANPFILDLLSYSLSECAGKMLWEIGLFKDIETSKTAFLELQTKGYIRYEDLPLKTKDGRQVDVELISNLYEVGARKLIQCNIRDISASLHAKELLIASRDLLQSVMENTPVRVFWKDTELRYLGCNNAFAHDAGMSCSEDLIGKDDFQMGWRERAEFYRADDQQVIDSGMPKLGYEEPQITPDGRTIWLRTSKVPLRATDGRIFGLLGIYEDITERREVEKNLKLFRALLDNSSDAIEVLDPVTLRFLDVNETECGDLGYSRDELLAMRISDIDQGFDEGSGKLIEKQIQSTEGARFDSMHRRKDGSTFPVEVSAKLVVLDKPYLLSIARDITERKRAEAKLRESEEKFRAIFDHARDGIIVMDVDERSVKFSNSSMEQMLGYGPGELIGLNMAKLHPPEALAQVSKQFDRDAQGEISKVQDMPMLTKDNRILYADLNGSPVDIAGHRYLLGVFRDATERRAGEMKLRLANRALKTLSAGNLALVRATKEDELLRSVTGIIVKHSGYRMAAVYYAEDDSMKSIKPIAWAGIEDSYYAEQHLSWAGTGPNQLPLIKAIHSGTTQICHDIIKAPEFKPWRDSVLARGYVSNIALPLRDDEHTFGGLSIYSSEAEAFDEEEVRLLEELANDLAYGIITLRTRKAHEQHAIILRQSLEQSIQTIASTVEARDPYTAGHQRRVGELAEAISREMGLPDEQINGIHLAAIIHDLGKIHVPAEILSKPGKLTEIEYMLIKTHPQDGYNILKDVKFPWPIADIVLQHHERMDGSGYPQGLKGDAILLEARILCVADVVEAMSSHRPYRPGLGIDAALDEITRGRGSHYDSQVVDACSRLIREHGYVIPT</sequence>
<evidence type="ECO:0000259" key="4">
    <source>
        <dbReference type="PROSITE" id="PS51832"/>
    </source>
</evidence>
<dbReference type="GO" id="GO:0006355">
    <property type="term" value="P:regulation of DNA-templated transcription"/>
    <property type="evidence" value="ECO:0007669"/>
    <property type="project" value="InterPro"/>
</dbReference>
<dbReference type="Pfam" id="PF13487">
    <property type="entry name" value="HD_5"/>
    <property type="match status" value="1"/>
</dbReference>
<evidence type="ECO:0000259" key="3">
    <source>
        <dbReference type="PROSITE" id="PS50113"/>
    </source>
</evidence>
<proteinExistence type="predicted"/>
<dbReference type="Gene3D" id="3.30.450.40">
    <property type="match status" value="1"/>
</dbReference>
<dbReference type="EMBL" id="AP023423">
    <property type="protein sequence ID" value="BCK87877.1"/>
    <property type="molecule type" value="Genomic_DNA"/>
</dbReference>
<dbReference type="SMART" id="SM00471">
    <property type="entry name" value="HDc"/>
    <property type="match status" value="1"/>
</dbReference>